<reference evidence="3 4" key="1">
    <citation type="submission" date="2015-12" db="EMBL/GenBank/DDBJ databases">
        <title>Draft genome sequence of the thermoanaerobe Thermotalea metallivorans, an isolate from the runoff channel of the Great Artesian Basin, Australia.</title>
        <authorList>
            <person name="Patel B.K."/>
        </authorList>
    </citation>
    <scope>NUCLEOTIDE SEQUENCE [LARGE SCALE GENOMIC DNA]</scope>
    <source>
        <strain evidence="3 4">B2-1</strain>
    </source>
</reference>
<dbReference type="EMBL" id="LOEE01000019">
    <property type="protein sequence ID" value="KXG77154.1"/>
    <property type="molecule type" value="Genomic_DNA"/>
</dbReference>
<dbReference type="InterPro" id="IPR050921">
    <property type="entry name" value="T4SS_GSP_E_ATPase"/>
</dbReference>
<dbReference type="GO" id="GO:0016887">
    <property type="term" value="F:ATP hydrolysis activity"/>
    <property type="evidence" value="ECO:0007669"/>
    <property type="project" value="InterPro"/>
</dbReference>
<dbReference type="InterPro" id="IPR027417">
    <property type="entry name" value="P-loop_NTPase"/>
</dbReference>
<dbReference type="RefSeq" id="WP_068555062.1">
    <property type="nucleotide sequence ID" value="NZ_LOEE01000019.1"/>
</dbReference>
<organism evidence="3 4">
    <name type="scientific">Thermotalea metallivorans</name>
    <dbReference type="NCBI Taxonomy" id="520762"/>
    <lineage>
        <taxon>Bacteria</taxon>
        <taxon>Bacillati</taxon>
        <taxon>Bacillota</taxon>
        <taxon>Clostridia</taxon>
        <taxon>Peptostreptococcales</taxon>
        <taxon>Thermotaleaceae</taxon>
        <taxon>Thermotalea</taxon>
    </lineage>
</organism>
<proteinExistence type="inferred from homology"/>
<dbReference type="Pfam" id="PF00437">
    <property type="entry name" value="T2SSE"/>
    <property type="match status" value="1"/>
</dbReference>
<dbReference type="PATRIC" id="fig|520762.4.peg.763"/>
<evidence type="ECO:0000256" key="1">
    <source>
        <dbReference type="ARBA" id="ARBA00006611"/>
    </source>
</evidence>
<dbReference type="OrthoDB" id="9810761at2"/>
<evidence type="ECO:0000259" key="2">
    <source>
        <dbReference type="Pfam" id="PF00437"/>
    </source>
</evidence>
<evidence type="ECO:0000313" key="4">
    <source>
        <dbReference type="Proteomes" id="UP000070456"/>
    </source>
</evidence>
<dbReference type="AlphaFoldDB" id="A0A140L9C9"/>
<comment type="caution">
    <text evidence="3">The sequence shown here is derived from an EMBL/GenBank/DDBJ whole genome shotgun (WGS) entry which is preliminary data.</text>
</comment>
<accession>A0A140L9C9</accession>
<dbReference type="InterPro" id="IPR001482">
    <property type="entry name" value="T2SS/T4SS_dom"/>
</dbReference>
<protein>
    <submittedName>
        <fullName evidence="3">Type IV secretion system protein PtlH</fullName>
    </submittedName>
</protein>
<evidence type="ECO:0000313" key="3">
    <source>
        <dbReference type="EMBL" id="KXG77154.1"/>
    </source>
</evidence>
<name>A0A140L9C9_9FIRM</name>
<dbReference type="Gene3D" id="3.30.450.380">
    <property type="match status" value="1"/>
</dbReference>
<dbReference type="PANTHER" id="PTHR30486:SF6">
    <property type="entry name" value="TYPE IV PILUS RETRACTATION ATPASE PILT"/>
    <property type="match status" value="1"/>
</dbReference>
<comment type="similarity">
    <text evidence="1">Belongs to the GSP E family.</text>
</comment>
<keyword evidence="4" id="KW-1185">Reference proteome</keyword>
<dbReference type="PANTHER" id="PTHR30486">
    <property type="entry name" value="TWITCHING MOTILITY PROTEIN PILT"/>
    <property type="match status" value="1"/>
</dbReference>
<sequence length="469" mass="51975">MNNRFSVNELIYRANKRRSDSGESNLEAQDYGEILDKLQRIIAKNHSAELAQVLYSEEAEGKLKDLIMRYLNSEHMVAKGIQNISELVDMIYDDMAGLGLLSPYLQDSDVEEINVNGYNGIWVLYKDKKVRLSNTFGSSEACANITKKMSRFGNVILDGSKPIGDSFIARGIRMSGAIEPCVDPDAGAIASVRKQKPSYITRENLIGWDTATAEELDFLTLCVNNGVSVAIAGATGSGKTSDMGYILSCVSRDKRIVTIEDTRELSLAQFDENGVMVNDVIHLLTKEEPNPVTMLDLLKLSLRLHPTVLVPAEMRGKEALTVQEAGRTGHTIVSTLHANSARSAYDRILTMCLEAGTSLSEERLLKNIVEAFPIMLFKMQLPDKSRKYMEIFEATGVKDGEVIGNTLFKYEVDHYKRDEAGRIAKVVGSHRRVGNISPALAERLLVNGVELTEIRRFAGSGYRPEGGWK</sequence>
<dbReference type="STRING" id="520762.AN619_06840"/>
<dbReference type="Gene3D" id="3.40.50.300">
    <property type="entry name" value="P-loop containing nucleotide triphosphate hydrolases"/>
    <property type="match status" value="1"/>
</dbReference>
<gene>
    <name evidence="3" type="primary">ptlH</name>
    <name evidence="3" type="ORF">AN619_06840</name>
</gene>
<dbReference type="SUPFAM" id="SSF52540">
    <property type="entry name" value="P-loop containing nucleoside triphosphate hydrolases"/>
    <property type="match status" value="1"/>
</dbReference>
<dbReference type="Proteomes" id="UP000070456">
    <property type="component" value="Unassembled WGS sequence"/>
</dbReference>
<feature type="domain" description="Bacterial type II secretion system protein E" evidence="2">
    <location>
        <begin position="187"/>
        <end position="356"/>
    </location>
</feature>